<evidence type="ECO:0000259" key="2">
    <source>
        <dbReference type="Pfam" id="PF01757"/>
    </source>
</evidence>
<dbReference type="EMBL" id="CP095061">
    <property type="protein sequence ID" value="UOQ67233.1"/>
    <property type="molecule type" value="Genomic_DNA"/>
</dbReference>
<feature type="domain" description="Acyltransferase 3" evidence="2">
    <location>
        <begin position="22"/>
        <end position="376"/>
    </location>
</feature>
<dbReference type="Proteomes" id="UP000830401">
    <property type="component" value="Chromosome"/>
</dbReference>
<keyword evidence="4" id="KW-1185">Reference proteome</keyword>
<dbReference type="PANTHER" id="PTHR23028">
    <property type="entry name" value="ACETYLTRANSFERASE"/>
    <property type="match status" value="1"/>
</dbReference>
<sequence length="391" mass="45238">MPNTIVSTGKTRHLTYQELDILHSLRGFCAFYVVIYHAKYVLWSGGQQYLQKFPRISWDINKYILFALDMLSSAGFEMVIFFFVLSGFFIRYAQLRKHRDLLEFYLNRIVRIYPPYLVSVGLAALTLIVLSTHAPQAVSDKINRELNISLATAWYELRHLNVFGIIKTLFFMPVQKMYVGYNHVFWSLLPEALFYLLVPIVFIRIKAYYIISIIAYVVGLVLQQQQIGLNAILNYLLIYNMYFAVGAMLYDVVVNMDLIKLVKKVPAWILFTAVIFLFLVLIGLAIVKLRYISGIVASLLAILCISTLLADKVSSKNILIKLMHAIGIFSFSLYLYHLPLLLICYGLLVIITGDFVFYDRYYWLAVPLVTLACYGLYWITERVSVNYFRKV</sequence>
<reference evidence="3" key="1">
    <citation type="submission" date="2022-04" db="EMBL/GenBank/DDBJ databases">
        <title>Hymenobacter sp. isolated from the air.</title>
        <authorList>
            <person name="Won M."/>
            <person name="Lee C.-M."/>
            <person name="Woen H.-Y."/>
            <person name="Kwon S.-W."/>
        </authorList>
    </citation>
    <scope>NUCLEOTIDE SEQUENCE</scope>
    <source>
        <strain evidence="3">5420S-77</strain>
    </source>
</reference>
<feature type="transmembrane region" description="Helical" evidence="1">
    <location>
        <begin position="361"/>
        <end position="380"/>
    </location>
</feature>
<feature type="transmembrane region" description="Helical" evidence="1">
    <location>
        <begin position="208"/>
        <end position="226"/>
    </location>
</feature>
<keyword evidence="1" id="KW-0812">Transmembrane</keyword>
<organism evidence="3 4">
    <name type="scientific">Hymenobacter volaticus</name>
    <dbReference type="NCBI Taxonomy" id="2932254"/>
    <lineage>
        <taxon>Bacteria</taxon>
        <taxon>Pseudomonadati</taxon>
        <taxon>Bacteroidota</taxon>
        <taxon>Cytophagia</taxon>
        <taxon>Cytophagales</taxon>
        <taxon>Hymenobacteraceae</taxon>
        <taxon>Hymenobacter</taxon>
    </lineage>
</organism>
<feature type="transmembrane region" description="Helical" evidence="1">
    <location>
        <begin position="291"/>
        <end position="310"/>
    </location>
</feature>
<feature type="transmembrane region" description="Helical" evidence="1">
    <location>
        <begin position="184"/>
        <end position="203"/>
    </location>
</feature>
<dbReference type="RefSeq" id="WP_245122445.1">
    <property type="nucleotide sequence ID" value="NZ_CP095061.1"/>
</dbReference>
<feature type="transmembrane region" description="Helical" evidence="1">
    <location>
        <begin position="63"/>
        <end position="92"/>
    </location>
</feature>
<dbReference type="PANTHER" id="PTHR23028:SF53">
    <property type="entry name" value="ACYL_TRANSF_3 DOMAIN-CONTAINING PROTEIN"/>
    <property type="match status" value="1"/>
</dbReference>
<evidence type="ECO:0000313" key="4">
    <source>
        <dbReference type="Proteomes" id="UP000830401"/>
    </source>
</evidence>
<feature type="transmembrane region" description="Helical" evidence="1">
    <location>
        <begin position="322"/>
        <end position="349"/>
    </location>
</feature>
<keyword evidence="1" id="KW-1133">Transmembrane helix</keyword>
<evidence type="ECO:0000256" key="1">
    <source>
        <dbReference type="SAM" id="Phobius"/>
    </source>
</evidence>
<keyword evidence="1" id="KW-0472">Membrane</keyword>
<protein>
    <submittedName>
        <fullName evidence="3">Acyltransferase</fullName>
    </submittedName>
</protein>
<dbReference type="InterPro" id="IPR002656">
    <property type="entry name" value="Acyl_transf_3_dom"/>
</dbReference>
<dbReference type="InterPro" id="IPR050879">
    <property type="entry name" value="Acyltransferase_3"/>
</dbReference>
<accession>A0ABY4G8T7</accession>
<proteinExistence type="predicted"/>
<keyword evidence="3" id="KW-0808">Transferase</keyword>
<evidence type="ECO:0000313" key="3">
    <source>
        <dbReference type="EMBL" id="UOQ67233.1"/>
    </source>
</evidence>
<dbReference type="GO" id="GO:0016746">
    <property type="term" value="F:acyltransferase activity"/>
    <property type="evidence" value="ECO:0007669"/>
    <property type="project" value="UniProtKB-KW"/>
</dbReference>
<feature type="transmembrane region" description="Helical" evidence="1">
    <location>
        <begin position="21"/>
        <end position="42"/>
    </location>
</feature>
<name>A0ABY4G8T7_9BACT</name>
<gene>
    <name evidence="3" type="ORF">MUN86_04875</name>
</gene>
<feature type="transmembrane region" description="Helical" evidence="1">
    <location>
        <begin position="265"/>
        <end position="285"/>
    </location>
</feature>
<keyword evidence="3" id="KW-0012">Acyltransferase</keyword>
<feature type="transmembrane region" description="Helical" evidence="1">
    <location>
        <begin position="112"/>
        <end position="132"/>
    </location>
</feature>
<dbReference type="Pfam" id="PF01757">
    <property type="entry name" value="Acyl_transf_3"/>
    <property type="match status" value="1"/>
</dbReference>
<feature type="transmembrane region" description="Helical" evidence="1">
    <location>
        <begin position="232"/>
        <end position="253"/>
    </location>
</feature>